<dbReference type="PANTHER" id="PTHR34220">
    <property type="entry name" value="SENSOR HISTIDINE KINASE YPDA"/>
    <property type="match status" value="1"/>
</dbReference>
<gene>
    <name evidence="6" type="primary">ypdA_3</name>
    <name evidence="6" type="ORF">RSSSTS7063_02138</name>
</gene>
<keyword evidence="4" id="KW-0472">Membrane</keyword>
<evidence type="ECO:0000313" key="7">
    <source>
        <dbReference type="Proteomes" id="UP000408482"/>
    </source>
</evidence>
<dbReference type="AlphaFoldDB" id="A0A564VD95"/>
<protein>
    <submittedName>
        <fullName evidence="6">Sensor histidine kinase YpdA</fullName>
        <ecNumber evidence="6">2.7.13.3</ecNumber>
    </submittedName>
</protein>
<accession>A0A564VD95</accession>
<organism evidence="6 7">
    <name type="scientific">Blautia luti</name>
    <dbReference type="NCBI Taxonomy" id="89014"/>
    <lineage>
        <taxon>Bacteria</taxon>
        <taxon>Bacillati</taxon>
        <taxon>Bacillota</taxon>
        <taxon>Clostridia</taxon>
        <taxon>Lachnospirales</taxon>
        <taxon>Lachnospiraceae</taxon>
        <taxon>Blautia</taxon>
    </lineage>
</organism>
<keyword evidence="4" id="KW-1133">Transmembrane helix</keyword>
<dbReference type="GO" id="GO:0016020">
    <property type="term" value="C:membrane"/>
    <property type="evidence" value="ECO:0007669"/>
    <property type="project" value="UniProtKB-SubCell"/>
</dbReference>
<dbReference type="PANTHER" id="PTHR34220:SF7">
    <property type="entry name" value="SENSOR HISTIDINE KINASE YPDA"/>
    <property type="match status" value="1"/>
</dbReference>
<keyword evidence="2" id="KW-0597">Phosphoprotein</keyword>
<keyword evidence="4" id="KW-0812">Transmembrane</keyword>
<keyword evidence="6" id="KW-0418">Kinase</keyword>
<keyword evidence="7" id="KW-1185">Reference proteome</keyword>
<comment type="subcellular location">
    <subcellularLocation>
        <location evidence="1">Membrane</location>
    </subcellularLocation>
</comment>
<feature type="transmembrane region" description="Helical" evidence="4">
    <location>
        <begin position="299"/>
        <end position="318"/>
    </location>
</feature>
<evidence type="ECO:0000256" key="3">
    <source>
        <dbReference type="ARBA" id="ARBA00022679"/>
    </source>
</evidence>
<dbReference type="PROSITE" id="PS50885">
    <property type="entry name" value="HAMP"/>
    <property type="match status" value="1"/>
</dbReference>
<proteinExistence type="predicted"/>
<feature type="domain" description="HAMP" evidence="5">
    <location>
        <begin position="320"/>
        <end position="375"/>
    </location>
</feature>
<evidence type="ECO:0000313" key="6">
    <source>
        <dbReference type="EMBL" id="VUX30564.1"/>
    </source>
</evidence>
<evidence type="ECO:0000256" key="1">
    <source>
        <dbReference type="ARBA" id="ARBA00004370"/>
    </source>
</evidence>
<evidence type="ECO:0000259" key="5">
    <source>
        <dbReference type="PROSITE" id="PS50885"/>
    </source>
</evidence>
<dbReference type="Proteomes" id="UP000408482">
    <property type="component" value="Unassembled WGS sequence"/>
</dbReference>
<dbReference type="EMBL" id="CABHNW010000007">
    <property type="protein sequence ID" value="VUX30564.1"/>
    <property type="molecule type" value="Genomic_DNA"/>
</dbReference>
<dbReference type="SUPFAM" id="SSF55874">
    <property type="entry name" value="ATPase domain of HSP90 chaperone/DNA topoisomerase II/histidine kinase"/>
    <property type="match status" value="1"/>
</dbReference>
<dbReference type="Pfam" id="PF06580">
    <property type="entry name" value="His_kinase"/>
    <property type="match status" value="1"/>
</dbReference>
<evidence type="ECO:0000256" key="2">
    <source>
        <dbReference type="ARBA" id="ARBA00022553"/>
    </source>
</evidence>
<sequence>MKTHSLQSKLFSAYLGMACLILFSFAVFFYIFTSNQLKESQLSAMTTLNSTFQTQTDSAIRNLDTVSVNINYSSISKTILNQTFDLNISDKMLSDMSNLFISLSGTELKADQVNLYDFSGYVLQSGLSTMVKKTDASQNEWIETAKNSHGKKVVTAPYSTCVYTKSNRYPQWFISLYRSFTNQYGRGVGVIETAKQCKSIFKSIISYEKKNRGNAASVYVFNESGDLIYPYDITEDKADNISRYYSLTDSDQDIITVQSPITDQKEYVSRLNSAYTGYTYLTIQPESVILAPAYKMLKILLAVVAAFLAAAVIVSYRLSRSVVKPVKHLKHIIQRMELDTLGQEKVTSYPVSVNELEELYQAFQLMSDNLKDSMTQLNEAKDQEMKARSMALQSQINPHFYYNSLSSIMVLAENGDTDTVEKMCRNLSRIMRYITNTAETTVTLREELDYVQKYLYCMKVRYQSSLNYSIDVDESLLDQPVPKLIIQPIVENAIKYGSDCEPPWTITISSTINQNSWQIDVTDTGPGFTEKAKKKINSDIMNVIRNPGMPALKINGLGTVNVFLRWKLFCKDDIIFRYGNTADGHGIVSIGRYFQTYAEE</sequence>
<dbReference type="RefSeq" id="WP_186289968.1">
    <property type="nucleotide sequence ID" value="NZ_CABHMX010000003.1"/>
</dbReference>
<dbReference type="Gene3D" id="3.30.565.10">
    <property type="entry name" value="Histidine kinase-like ATPase, C-terminal domain"/>
    <property type="match status" value="1"/>
</dbReference>
<dbReference type="InterPro" id="IPR036890">
    <property type="entry name" value="HATPase_C_sf"/>
</dbReference>
<dbReference type="InterPro" id="IPR003660">
    <property type="entry name" value="HAMP_dom"/>
</dbReference>
<dbReference type="Gene3D" id="6.10.340.10">
    <property type="match status" value="1"/>
</dbReference>
<dbReference type="InterPro" id="IPR050640">
    <property type="entry name" value="Bact_2-comp_sensor_kinase"/>
</dbReference>
<dbReference type="EC" id="2.7.13.3" evidence="6"/>
<dbReference type="InterPro" id="IPR010559">
    <property type="entry name" value="Sig_transdc_His_kin_internal"/>
</dbReference>
<evidence type="ECO:0000256" key="4">
    <source>
        <dbReference type="SAM" id="Phobius"/>
    </source>
</evidence>
<dbReference type="SMART" id="SM00304">
    <property type="entry name" value="HAMP"/>
    <property type="match status" value="1"/>
</dbReference>
<keyword evidence="3 6" id="KW-0808">Transferase</keyword>
<name>A0A564VD95_9FIRM</name>
<reference evidence="6 7" key="1">
    <citation type="submission" date="2019-07" db="EMBL/GenBank/DDBJ databases">
        <authorList>
            <person name="Hibberd C M."/>
            <person name="Gehrig L. J."/>
            <person name="Chang H.-W."/>
            <person name="Venkatesh S."/>
        </authorList>
    </citation>
    <scope>NUCLEOTIDE SEQUENCE [LARGE SCALE GENOMIC DNA]</scope>
    <source>
        <strain evidence="6">Blautia_luti_SSTS_Bg7063</strain>
    </source>
</reference>
<dbReference type="GO" id="GO:0000155">
    <property type="term" value="F:phosphorelay sensor kinase activity"/>
    <property type="evidence" value="ECO:0007669"/>
    <property type="project" value="InterPro"/>
</dbReference>
<feature type="transmembrane region" description="Helical" evidence="4">
    <location>
        <begin position="12"/>
        <end position="32"/>
    </location>
</feature>